<reference evidence="2" key="1">
    <citation type="journal article" date="2022" name="bioRxiv">
        <title>Sequencing and chromosome-scale assembly of the giantPleurodeles waltlgenome.</title>
        <authorList>
            <person name="Brown T."/>
            <person name="Elewa A."/>
            <person name="Iarovenko S."/>
            <person name="Subramanian E."/>
            <person name="Araus A.J."/>
            <person name="Petzold A."/>
            <person name="Susuki M."/>
            <person name="Suzuki K.-i.T."/>
            <person name="Hayashi T."/>
            <person name="Toyoda A."/>
            <person name="Oliveira C."/>
            <person name="Osipova E."/>
            <person name="Leigh N.D."/>
            <person name="Simon A."/>
            <person name="Yun M.H."/>
        </authorList>
    </citation>
    <scope>NUCLEOTIDE SEQUENCE</scope>
    <source>
        <strain evidence="2">20211129_DDA</strain>
        <tissue evidence="2">Liver</tissue>
    </source>
</reference>
<accession>A0AAV7WA13</accession>
<protein>
    <submittedName>
        <fullName evidence="2">Uncharacterized protein</fullName>
    </submittedName>
</protein>
<dbReference type="AlphaFoldDB" id="A0AAV7WA13"/>
<evidence type="ECO:0000313" key="2">
    <source>
        <dbReference type="EMBL" id="KAJ1209447.1"/>
    </source>
</evidence>
<dbReference type="EMBL" id="JANPWB010000002">
    <property type="protein sequence ID" value="KAJ1209447.1"/>
    <property type="molecule type" value="Genomic_DNA"/>
</dbReference>
<proteinExistence type="predicted"/>
<dbReference type="Proteomes" id="UP001066276">
    <property type="component" value="Chromosome 1_2"/>
</dbReference>
<name>A0AAV7WA13_PLEWA</name>
<sequence>MIKTLPPDKKIILKYCKQWHKGTENNAQRWPKEGTFDEDIAEHTLTYILSTYKKKKRQKREAILSLWRVFCHEKTKVKSRPPEEAGAQTQTESPGESLEEPPPYGRYPILPAAGYQDPVWVEPKEERLEAQGAEATPVPIPSAPRANPEQSGRGRLISEMQHTVRQAEQSRSLAPLWGQ</sequence>
<comment type="caution">
    <text evidence="2">The sequence shown here is derived from an EMBL/GenBank/DDBJ whole genome shotgun (WGS) entry which is preliminary data.</text>
</comment>
<keyword evidence="3" id="KW-1185">Reference proteome</keyword>
<organism evidence="2 3">
    <name type="scientific">Pleurodeles waltl</name>
    <name type="common">Iberian ribbed newt</name>
    <dbReference type="NCBI Taxonomy" id="8319"/>
    <lineage>
        <taxon>Eukaryota</taxon>
        <taxon>Metazoa</taxon>
        <taxon>Chordata</taxon>
        <taxon>Craniata</taxon>
        <taxon>Vertebrata</taxon>
        <taxon>Euteleostomi</taxon>
        <taxon>Amphibia</taxon>
        <taxon>Batrachia</taxon>
        <taxon>Caudata</taxon>
        <taxon>Salamandroidea</taxon>
        <taxon>Salamandridae</taxon>
        <taxon>Pleurodelinae</taxon>
        <taxon>Pleurodeles</taxon>
    </lineage>
</organism>
<feature type="compositionally biased region" description="Polar residues" evidence="1">
    <location>
        <begin position="160"/>
        <end position="172"/>
    </location>
</feature>
<evidence type="ECO:0000256" key="1">
    <source>
        <dbReference type="SAM" id="MobiDB-lite"/>
    </source>
</evidence>
<feature type="region of interest" description="Disordered" evidence="1">
    <location>
        <begin position="76"/>
        <end position="179"/>
    </location>
</feature>
<gene>
    <name evidence="2" type="ORF">NDU88_004825</name>
</gene>
<evidence type="ECO:0000313" key="3">
    <source>
        <dbReference type="Proteomes" id="UP001066276"/>
    </source>
</evidence>